<dbReference type="PANTHER" id="PTHR22872:SF2">
    <property type="entry name" value="INHIBITOR OF BRUTON TYROSINE KINASE"/>
    <property type="match status" value="1"/>
</dbReference>
<dbReference type="PROSITE" id="PS00626">
    <property type="entry name" value="RCC1_2"/>
    <property type="match status" value="2"/>
</dbReference>
<feature type="repeat" description="RCC1" evidence="2">
    <location>
        <begin position="407"/>
        <end position="468"/>
    </location>
</feature>
<feature type="repeat" description="RCC1" evidence="2">
    <location>
        <begin position="279"/>
        <end position="348"/>
    </location>
</feature>
<evidence type="ECO:0000259" key="3">
    <source>
        <dbReference type="Pfam" id="PF25390"/>
    </source>
</evidence>
<feature type="repeat" description="RCC1" evidence="2">
    <location>
        <begin position="469"/>
        <end position="520"/>
    </location>
</feature>
<protein>
    <recommendedName>
        <fullName evidence="3">RCC1-like domain-containing protein</fullName>
    </recommendedName>
</protein>
<keyword evidence="1" id="KW-0677">Repeat</keyword>
<dbReference type="InterPro" id="IPR000408">
    <property type="entry name" value="Reg_chr_condens"/>
</dbReference>
<keyword evidence="5" id="KW-1185">Reference proteome</keyword>
<gene>
    <name evidence="4" type="ORF">PHMEG_0003261</name>
</gene>
<dbReference type="PANTHER" id="PTHR22872">
    <property type="entry name" value="BTK-BINDING PROTEIN-RELATED"/>
    <property type="match status" value="1"/>
</dbReference>
<evidence type="ECO:0000256" key="1">
    <source>
        <dbReference type="ARBA" id="ARBA00022737"/>
    </source>
</evidence>
<evidence type="ECO:0000313" key="4">
    <source>
        <dbReference type="EMBL" id="OWZ22095.1"/>
    </source>
</evidence>
<dbReference type="PROSITE" id="PS50012">
    <property type="entry name" value="RCC1_3"/>
    <property type="match status" value="7"/>
</dbReference>
<dbReference type="OrthoDB" id="10256179at2759"/>
<dbReference type="Proteomes" id="UP000198211">
    <property type="component" value="Unassembled WGS sequence"/>
</dbReference>
<feature type="repeat" description="RCC1" evidence="2">
    <location>
        <begin position="521"/>
        <end position="574"/>
    </location>
</feature>
<reference evidence="5" key="1">
    <citation type="submission" date="2017-03" db="EMBL/GenBank/DDBJ databases">
        <title>Phytopthora megakarya and P. palmivora, two closely related causual agents of cacao black pod achieved similar genome size and gene model numbers by different mechanisms.</title>
        <authorList>
            <person name="Ali S."/>
            <person name="Shao J."/>
            <person name="Larry D.J."/>
            <person name="Kronmiller B."/>
            <person name="Shen D."/>
            <person name="Strem M.D."/>
            <person name="Melnick R.L."/>
            <person name="Guiltinan M.J."/>
            <person name="Tyler B.M."/>
            <person name="Meinhardt L.W."/>
            <person name="Bailey B.A."/>
        </authorList>
    </citation>
    <scope>NUCLEOTIDE SEQUENCE [LARGE SCALE GENOMIC DNA]</scope>
    <source>
        <strain evidence="5">zdho120</strain>
    </source>
</reference>
<dbReference type="Pfam" id="PF00415">
    <property type="entry name" value="RCC1"/>
    <property type="match status" value="1"/>
</dbReference>
<organism evidence="4 5">
    <name type="scientific">Phytophthora megakarya</name>
    <dbReference type="NCBI Taxonomy" id="4795"/>
    <lineage>
        <taxon>Eukaryota</taxon>
        <taxon>Sar</taxon>
        <taxon>Stramenopiles</taxon>
        <taxon>Oomycota</taxon>
        <taxon>Peronosporomycetes</taxon>
        <taxon>Peronosporales</taxon>
        <taxon>Peronosporaceae</taxon>
        <taxon>Phytophthora</taxon>
    </lineage>
</organism>
<comment type="caution">
    <text evidence="4">The sequence shown here is derived from an EMBL/GenBank/DDBJ whole genome shotgun (WGS) entry which is preliminary data.</text>
</comment>
<dbReference type="SUPFAM" id="SSF50985">
    <property type="entry name" value="RCC1/BLIP-II"/>
    <property type="match status" value="2"/>
</dbReference>
<dbReference type="Gene3D" id="2.130.10.30">
    <property type="entry name" value="Regulator of chromosome condensation 1/beta-lactamase-inhibitor protein II"/>
    <property type="match status" value="3"/>
</dbReference>
<feature type="repeat" description="RCC1" evidence="2">
    <location>
        <begin position="349"/>
        <end position="406"/>
    </location>
</feature>
<dbReference type="STRING" id="4795.A0A225WWL9"/>
<feature type="domain" description="RCC1-like" evidence="3">
    <location>
        <begin position="262"/>
        <end position="516"/>
    </location>
</feature>
<dbReference type="EMBL" id="NBNE01000163">
    <property type="protein sequence ID" value="OWZ22095.1"/>
    <property type="molecule type" value="Genomic_DNA"/>
</dbReference>
<feature type="repeat" description="RCC1" evidence="2">
    <location>
        <begin position="163"/>
        <end position="225"/>
    </location>
</feature>
<proteinExistence type="predicted"/>
<dbReference type="InterPro" id="IPR058923">
    <property type="entry name" value="RCC1-like_dom"/>
</dbReference>
<evidence type="ECO:0000313" key="5">
    <source>
        <dbReference type="Proteomes" id="UP000198211"/>
    </source>
</evidence>
<dbReference type="InterPro" id="IPR009091">
    <property type="entry name" value="RCC1/BLIP-II"/>
</dbReference>
<accession>A0A225WWL9</accession>
<name>A0A225WWL9_9STRA</name>
<dbReference type="PRINTS" id="PR00633">
    <property type="entry name" value="RCCNDNSATION"/>
</dbReference>
<feature type="repeat" description="RCC1" evidence="2">
    <location>
        <begin position="226"/>
        <end position="278"/>
    </location>
</feature>
<evidence type="ECO:0000256" key="2">
    <source>
        <dbReference type="PROSITE-ProRule" id="PRU00235"/>
    </source>
</evidence>
<dbReference type="AlphaFoldDB" id="A0A225WWL9"/>
<dbReference type="Pfam" id="PF25390">
    <property type="entry name" value="WD40_RLD"/>
    <property type="match status" value="1"/>
</dbReference>
<sequence length="856" mass="93793">MFFRTCQSLRDPTKLVANSRLSVQIANKLPTILTSMPSCVLSPGLVDDVPLELEDGGNVWSVFYQLFQLFEELLGLNKEASSSTERMCLSANDRVTVIVAYVALSLKWGRLGYLLKGVRFLLENASEVDATKFEPLLPLFHELAATTVERPQVTFGEEEEPCGYIMSFGKGDHGKLGHGQCVHVSCQDGNCTENKMSPTMIAATRDVLFRKIDSLSTHSIAITAKGEAMAWGNGDKYRLGHGSSTKEYTPRTIEFLNLKGRVLDLACGLGHTMALMESGELFAWGNGSNGRLGLGDTNDRSSPTKVVLPTTLQQKESEGGNESNVTSAQVRFRHVFCGASHSLGISWDGRAYAWGKNNQGQCGHGHTNDQWTIQEIESFRDDEDGEEECIAYAAGGWEHTLLCTVSGRVYSCGCGYKDSRRAGIPPVLGHGDCDRRLKPTLVQTLDDGREEIIKVACGWDHSLAVSANGKVYTWGSGTNGKLGHGDEESFDVPILVRSMDGKQVKDAKAGCEHTVFLTQDHELWTCGQGDSGRLGHGDNQTRKRPTKIEVFAELSLKPVALAVGDKYNLVLVKDIDGQCEHEGNSISIQKTGEMTVDMHRGATGRHRKEQHKTHHSNQENGFGPNWTLSMATRIDPQGSSTAESTPTINPDSASSVALFIAGHVDRLISDYISDESKLDDKHEEPKGAETKSKVQKSVVLPFTTDTSYESLQALFLLLQLITSPTSPKEQTMRSEKSVPDSLSGLCLGIRERMGLSLSCLRILQLNLKKSPSFVRSPTHNFGDTSSELLGLFAHIHKLLDSLASRKGEDAVLYFDNETRLSGDTQLISLGVAISREAACALKVNEYLVVFSFHYHL</sequence>
<dbReference type="InterPro" id="IPR051625">
    <property type="entry name" value="Signaling_Regulatory_Domain"/>
</dbReference>